<feature type="compositionally biased region" description="Polar residues" evidence="1">
    <location>
        <begin position="462"/>
        <end position="480"/>
    </location>
</feature>
<feature type="region of interest" description="Disordered" evidence="1">
    <location>
        <begin position="1"/>
        <end position="95"/>
    </location>
</feature>
<proteinExistence type="predicted"/>
<protein>
    <submittedName>
        <fullName evidence="2">Uncharacterized protein</fullName>
    </submittedName>
</protein>
<dbReference type="EMBL" id="GL883021">
    <property type="protein sequence ID" value="EGG17084.1"/>
    <property type="molecule type" value="Genomic_DNA"/>
</dbReference>
<dbReference type="STRING" id="1054147.F4Q4X8"/>
<dbReference type="Proteomes" id="UP000007797">
    <property type="component" value="Unassembled WGS sequence"/>
</dbReference>
<feature type="region of interest" description="Disordered" evidence="1">
    <location>
        <begin position="517"/>
        <end position="540"/>
    </location>
</feature>
<dbReference type="RefSeq" id="XP_004355568.1">
    <property type="nucleotide sequence ID" value="XM_004355515.1"/>
</dbReference>
<name>F4Q4X8_CACFS</name>
<gene>
    <name evidence="2" type="ORF">DFA_08066</name>
</gene>
<feature type="compositionally biased region" description="Low complexity" evidence="1">
    <location>
        <begin position="40"/>
        <end position="60"/>
    </location>
</feature>
<feature type="compositionally biased region" description="Low complexity" evidence="1">
    <location>
        <begin position="206"/>
        <end position="247"/>
    </location>
</feature>
<organism evidence="2 3">
    <name type="scientific">Cavenderia fasciculata</name>
    <name type="common">Slime mold</name>
    <name type="synonym">Dictyostelium fasciculatum</name>
    <dbReference type="NCBI Taxonomy" id="261658"/>
    <lineage>
        <taxon>Eukaryota</taxon>
        <taxon>Amoebozoa</taxon>
        <taxon>Evosea</taxon>
        <taxon>Eumycetozoa</taxon>
        <taxon>Dictyostelia</taxon>
        <taxon>Acytosteliales</taxon>
        <taxon>Cavenderiaceae</taxon>
        <taxon>Cavenderia</taxon>
    </lineage>
</organism>
<dbReference type="KEGG" id="dfa:DFA_08066"/>
<keyword evidence="3" id="KW-1185">Reference proteome</keyword>
<feature type="region of interest" description="Disordered" evidence="1">
    <location>
        <begin position="454"/>
        <end position="502"/>
    </location>
</feature>
<feature type="compositionally biased region" description="Basic and acidic residues" evidence="1">
    <location>
        <begin position="144"/>
        <end position="159"/>
    </location>
</feature>
<evidence type="ECO:0000313" key="2">
    <source>
        <dbReference type="EMBL" id="EGG17084.1"/>
    </source>
</evidence>
<accession>F4Q4X8</accession>
<feature type="region of interest" description="Disordered" evidence="1">
    <location>
        <begin position="205"/>
        <end position="291"/>
    </location>
</feature>
<dbReference type="PANTHER" id="PTHR33416">
    <property type="entry name" value="NUCLEAR PORE COMPLEX PROTEIN NUP1"/>
    <property type="match status" value="1"/>
</dbReference>
<sequence>MHFTYKKRNSTFKRRQSTSQRQEIQFNFRKRKDKDENENDTSLTTSTTNETETVNNINNNDGASVNDDNDIDLTSTTTTTTTTSTTTTTTNESNQKIVVEDPVVVEEDEKNNTSVEQMENVEKNLSQFKIESPSQELKLKLKTHGNDGDGMDNDHDKETSSSSSSILENDNDEIVVDQANSLISPSKSIPFQSMIESVTGNNAMMLSPSSPTTPGSLLYSSSNSTSSSVTTTSSSSISSPSKPSSSTVLPQLTPKQHKKKIKTIHMDDSPSSTSLNQQLIEQQEKEKEEKEEELEKIEIIEQPVEPPKVESPPKPVVKVNITKEKKEIIDIFRSTISTQLNNTPSQFKPFVREICKNFTIEISKLTIPKIKDINNQHLLEIVKLSPPPPTPTPTPTPSTAVDQIDQHKIFIYKNMKNLEMEMRINTLKTLLERWKREEKQWSLIISEYLNNGKDNIIEKTPSRPTNRTNNPIGINSTAKKQQPPPSSVQKKENNNNSNNIIPFNLFTPIKIDNIKDQKEKEKEKQQQQQQQQELVQQPDSNIQKIKNDLLKLSIHLDEILPRLKQTEHNSLEIQQHYNLMEKIIKSKVLMKYIFSFTKRCNNFLCNHQYDQLCKVKQLIKDKRYALLKDRLESKHQCYIKYSTILYACEHLTDVTVFQRLFERFQPMFVGIKELMIAASNSGNIKVFKILEQHSQTTILSKLNNPGHNTPSWKKEELVLLIRRLINHRHLEMAQYLLQQHGRKILGIKKPDNMVYSDHSDIIKKFATTITANTWKHDFVYNYFIGLLYHQQHLEQLDINNWKFKNNQFNQLLFTLSTLKSNYHLYIINHLFDQNDINLLSPIIIIKILNVLLQQQQQNNNNNNCNINNNLNNCYFILILEMMEKIYSKELLKPSRLQEVIDKLKSQKDKIIDRIITSDNVEEMEQYLGQDSKTVDLFKFLNKNQFSKLPLKQFKRQLESKLALVQKDSDQQQHSQNLHKQAMELFHYLLVETRVQSEKIKYFIDNFPCLLETVPKLIKTKTNTWIDDLDIVKSIYQYWEQNKCTDKFQINTNNLYVLEFMINQELLGRGVAPSSSIPYNLIIKCFQMAIKLGDLEFIKKDFQPPNINLKLSTSSTNSTSSNISSSSSSSSSTSSSSSFMKYILDQSNIIQQLFIYSCIWSPNVSIIYYFNQFVHFKKDEESPKLLFESIGRHGELERFEMVYQHFQDLIVHGRANLTKILKQATLANNLELIQYIFRQPWLDQHAMPPTMIEIVGYNKHCHRQILEWCASEFTIEWKTKAQEIFYQHLQTGTLESLDFIFSTISYESNKSSFDAIFNSYLSLIQSNNRLDIYSYLTNIKKVNIISKNKLKLSK</sequence>
<feature type="compositionally biased region" description="Low complexity" evidence="1">
    <location>
        <begin position="74"/>
        <end position="90"/>
    </location>
</feature>
<reference evidence="3" key="1">
    <citation type="journal article" date="2011" name="Genome Res.">
        <title>Phylogeny-wide analysis of social amoeba genomes highlights ancient origins for complex intercellular communication.</title>
        <authorList>
            <person name="Heidel A.J."/>
            <person name="Lawal H.M."/>
            <person name="Felder M."/>
            <person name="Schilde C."/>
            <person name="Helps N.R."/>
            <person name="Tunggal B."/>
            <person name="Rivero F."/>
            <person name="John U."/>
            <person name="Schleicher M."/>
            <person name="Eichinger L."/>
            <person name="Platzer M."/>
            <person name="Noegel A.A."/>
            <person name="Schaap P."/>
            <person name="Gloeckner G."/>
        </authorList>
    </citation>
    <scope>NUCLEOTIDE SEQUENCE [LARGE SCALE GENOMIC DNA]</scope>
    <source>
        <strain evidence="3">SH3</strain>
    </source>
</reference>
<dbReference type="GeneID" id="14869115"/>
<feature type="region of interest" description="Disordered" evidence="1">
    <location>
        <begin position="141"/>
        <end position="170"/>
    </location>
</feature>
<feature type="region of interest" description="Disordered" evidence="1">
    <location>
        <begin position="1112"/>
        <end position="1134"/>
    </location>
</feature>
<dbReference type="PANTHER" id="PTHR33416:SF20">
    <property type="entry name" value="NUCLEAR PORE COMPLEX PROTEIN NUP1"/>
    <property type="match status" value="1"/>
</dbReference>
<evidence type="ECO:0000256" key="1">
    <source>
        <dbReference type="SAM" id="MobiDB-lite"/>
    </source>
</evidence>
<feature type="compositionally biased region" description="Basic residues" evidence="1">
    <location>
        <begin position="1"/>
        <end position="16"/>
    </location>
</feature>
<dbReference type="OrthoDB" id="21564at2759"/>
<evidence type="ECO:0000313" key="3">
    <source>
        <dbReference type="Proteomes" id="UP000007797"/>
    </source>
</evidence>